<dbReference type="GO" id="GO:0016740">
    <property type="term" value="F:transferase activity"/>
    <property type="evidence" value="ECO:0007669"/>
    <property type="project" value="UniProtKB-KW"/>
</dbReference>
<sequence>MAPRINFSVVHSEPKLVVPARPTPHELKKLSDIDDQEGLRFQLPLVMFYKNSSLMEGKDPAMFIQHALGEALVHYYPLAGRLREGPNRKLMVDCNGEGILLVEADADISLGQLGNTILPPCPYMNHFLLHVHGSHGILGCPLLLLQVTRMRCGGFVLGVRMNHTICDSLGLVQFLRMVGEISRGARVSQFPVWRRELLSARDPPRATFVHHEYDYEDQIDDRDQMAHESFFFGPKEIASIRNHLPKHLTKCSTLEILSACIWKYRTVALGLKPNEIVGFSTFITARGKQGLIVPNGYYGNAFAFPMVTTKAGLLCQNPLEYALGLVKKAKAQMSAEYMSSVADLMVLKGRPKYKTKGNYLVADSARAGFYNVDFGWGSPIYGGPAGALPFISFCGLFRNSEGEDCIVVPILLPRPAMNRFLSELAKITGKEHVNLSYNMMTHRSML</sequence>
<dbReference type="InterPro" id="IPR050898">
    <property type="entry name" value="Plant_acyltransferase"/>
</dbReference>
<dbReference type="Proteomes" id="UP001367508">
    <property type="component" value="Unassembled WGS sequence"/>
</dbReference>
<name>A0AAN9JXK6_CANGL</name>
<dbReference type="PANTHER" id="PTHR31147:SF66">
    <property type="entry name" value="OS05G0315700 PROTEIN"/>
    <property type="match status" value="1"/>
</dbReference>
<evidence type="ECO:0000256" key="2">
    <source>
        <dbReference type="ARBA" id="ARBA00022679"/>
    </source>
</evidence>
<protein>
    <submittedName>
        <fullName evidence="3">Uncharacterized protein</fullName>
    </submittedName>
</protein>
<dbReference type="InterPro" id="IPR023213">
    <property type="entry name" value="CAT-like_dom_sf"/>
</dbReference>
<reference evidence="3 4" key="1">
    <citation type="submission" date="2024-01" db="EMBL/GenBank/DDBJ databases">
        <title>The genomes of 5 underutilized Papilionoideae crops provide insights into root nodulation and disease resistanc.</title>
        <authorList>
            <person name="Jiang F."/>
        </authorList>
    </citation>
    <scope>NUCLEOTIDE SEQUENCE [LARGE SCALE GENOMIC DNA]</scope>
    <source>
        <strain evidence="3">LVBAO_FW01</strain>
        <tissue evidence="3">Leaves</tissue>
    </source>
</reference>
<comment type="caution">
    <text evidence="3">The sequence shown here is derived from an EMBL/GenBank/DDBJ whole genome shotgun (WGS) entry which is preliminary data.</text>
</comment>
<evidence type="ECO:0000313" key="4">
    <source>
        <dbReference type="Proteomes" id="UP001367508"/>
    </source>
</evidence>
<dbReference type="Gene3D" id="3.30.559.10">
    <property type="entry name" value="Chloramphenicol acetyltransferase-like domain"/>
    <property type="match status" value="2"/>
</dbReference>
<proteinExistence type="inferred from homology"/>
<accession>A0AAN9JXK6</accession>
<keyword evidence="4" id="KW-1185">Reference proteome</keyword>
<organism evidence="3 4">
    <name type="scientific">Canavalia gladiata</name>
    <name type="common">Sword bean</name>
    <name type="synonym">Dolichos gladiatus</name>
    <dbReference type="NCBI Taxonomy" id="3824"/>
    <lineage>
        <taxon>Eukaryota</taxon>
        <taxon>Viridiplantae</taxon>
        <taxon>Streptophyta</taxon>
        <taxon>Embryophyta</taxon>
        <taxon>Tracheophyta</taxon>
        <taxon>Spermatophyta</taxon>
        <taxon>Magnoliopsida</taxon>
        <taxon>eudicotyledons</taxon>
        <taxon>Gunneridae</taxon>
        <taxon>Pentapetalae</taxon>
        <taxon>rosids</taxon>
        <taxon>fabids</taxon>
        <taxon>Fabales</taxon>
        <taxon>Fabaceae</taxon>
        <taxon>Papilionoideae</taxon>
        <taxon>50 kb inversion clade</taxon>
        <taxon>NPAAA clade</taxon>
        <taxon>indigoferoid/millettioid clade</taxon>
        <taxon>Phaseoleae</taxon>
        <taxon>Canavalia</taxon>
    </lineage>
</organism>
<dbReference type="AlphaFoldDB" id="A0AAN9JXK6"/>
<evidence type="ECO:0000313" key="3">
    <source>
        <dbReference type="EMBL" id="KAK7307390.1"/>
    </source>
</evidence>
<dbReference type="PANTHER" id="PTHR31147">
    <property type="entry name" value="ACYL TRANSFERASE 4"/>
    <property type="match status" value="1"/>
</dbReference>
<evidence type="ECO:0000256" key="1">
    <source>
        <dbReference type="ARBA" id="ARBA00009861"/>
    </source>
</evidence>
<gene>
    <name evidence="3" type="ORF">VNO77_40408</name>
</gene>
<keyword evidence="2" id="KW-0808">Transferase</keyword>
<comment type="similarity">
    <text evidence="1">Belongs to the plant acyltransferase family.</text>
</comment>
<dbReference type="Pfam" id="PF02458">
    <property type="entry name" value="Transferase"/>
    <property type="match status" value="1"/>
</dbReference>
<dbReference type="EMBL" id="JAYMYQ010000010">
    <property type="protein sequence ID" value="KAK7307390.1"/>
    <property type="molecule type" value="Genomic_DNA"/>
</dbReference>